<accession>A0A8D8WHS6</accession>
<dbReference type="AlphaFoldDB" id="A0A8D8WHS6"/>
<dbReference type="EMBL" id="HBUF01192163">
    <property type="protein sequence ID" value="CAG6658715.1"/>
    <property type="molecule type" value="Transcribed_RNA"/>
</dbReference>
<evidence type="ECO:0000256" key="1">
    <source>
        <dbReference type="SAM" id="MobiDB-lite"/>
    </source>
</evidence>
<evidence type="ECO:0000313" key="2">
    <source>
        <dbReference type="EMBL" id="CAG6658715.1"/>
    </source>
</evidence>
<name>A0A8D8WHS6_9HEMI</name>
<reference evidence="2" key="1">
    <citation type="submission" date="2021-05" db="EMBL/GenBank/DDBJ databases">
        <authorList>
            <person name="Alioto T."/>
            <person name="Alioto T."/>
            <person name="Gomez Garrido J."/>
        </authorList>
    </citation>
    <scope>NUCLEOTIDE SEQUENCE</scope>
</reference>
<organism evidence="2">
    <name type="scientific">Cacopsylla melanoneura</name>
    <dbReference type="NCBI Taxonomy" id="428564"/>
    <lineage>
        <taxon>Eukaryota</taxon>
        <taxon>Metazoa</taxon>
        <taxon>Ecdysozoa</taxon>
        <taxon>Arthropoda</taxon>
        <taxon>Hexapoda</taxon>
        <taxon>Insecta</taxon>
        <taxon>Pterygota</taxon>
        <taxon>Neoptera</taxon>
        <taxon>Paraneoptera</taxon>
        <taxon>Hemiptera</taxon>
        <taxon>Sternorrhyncha</taxon>
        <taxon>Psylloidea</taxon>
        <taxon>Psyllidae</taxon>
        <taxon>Psyllinae</taxon>
        <taxon>Cacopsylla</taxon>
    </lineage>
</organism>
<protein>
    <submittedName>
        <fullName evidence="2">Uncharacterized protein</fullName>
    </submittedName>
</protein>
<proteinExistence type="predicted"/>
<feature type="region of interest" description="Disordered" evidence="1">
    <location>
        <begin position="20"/>
        <end position="49"/>
    </location>
</feature>
<sequence length="152" mass="18111">MMTLLLISWGQSVEWQSSSSGQECQDTKDTRTERYKRKRAKRSNREGESKRVYGDCKRREINGRKNTNCILLQLLFRESEGRKVIAMLFVKVSPRNKQYIPCTRVTPRKKFLVQSMSNWDVEIRSIYWGMRWDFVQVSLYKGENFVLKISRT</sequence>